<dbReference type="PANTHER" id="PTHR19317">
    <property type="entry name" value="PRENYLATED RAB ACCEPTOR 1-RELATED"/>
    <property type="match status" value="1"/>
</dbReference>
<sequence>MIVVQKLNHEKEKHLLERCGFPSCFLPVSFVSQPDNASQKGSLRFERNSIRNRSSHHQRLQALQNNTSNCLYTLLKSQLPWVKTKSKGIIFKFSDFFGLLFDLTFPAMSSTPMLPVSTSEPNVESKQSATTPNLRSILALLSGSARLALSRCRPWTELVDRTAFTKPASFSDATSRVRKNFSYFRANYLTILAGVLSFSLISHPFSLVILLSLLSAWLFLYALRPSDQPVVIWGRTYSDIETLAILVASTVIVIFLTSVGSLLISGILMGLGIVCAHGAFRMPEDLFLDEQEPLGSGLFSFVSGAASSAAAAATPAIISRV</sequence>
<keyword evidence="9" id="KW-1185">Reference proteome</keyword>
<evidence type="ECO:0000256" key="3">
    <source>
        <dbReference type="ARBA" id="ARBA00006483"/>
    </source>
</evidence>
<keyword evidence="6 7" id="KW-0472">Membrane</keyword>
<organism evidence="8 9">
    <name type="scientific">Theobroma cacao</name>
    <name type="common">Cacao</name>
    <name type="synonym">Cocoa</name>
    <dbReference type="NCBI Taxonomy" id="3641"/>
    <lineage>
        <taxon>Eukaryota</taxon>
        <taxon>Viridiplantae</taxon>
        <taxon>Streptophyta</taxon>
        <taxon>Embryophyta</taxon>
        <taxon>Tracheophyta</taxon>
        <taxon>Spermatophyta</taxon>
        <taxon>Magnoliopsida</taxon>
        <taxon>eudicotyledons</taxon>
        <taxon>Gunneridae</taxon>
        <taxon>Pentapetalae</taxon>
        <taxon>rosids</taxon>
        <taxon>malvids</taxon>
        <taxon>Malvales</taxon>
        <taxon>Malvaceae</taxon>
        <taxon>Byttnerioideae</taxon>
        <taxon>Theobroma</taxon>
    </lineage>
</organism>
<feature type="transmembrane region" description="Helical" evidence="7">
    <location>
        <begin position="207"/>
        <end position="223"/>
    </location>
</feature>
<evidence type="ECO:0000256" key="6">
    <source>
        <dbReference type="ARBA" id="ARBA00023136"/>
    </source>
</evidence>
<evidence type="ECO:0000256" key="5">
    <source>
        <dbReference type="ARBA" id="ARBA00022989"/>
    </source>
</evidence>
<dbReference type="AlphaFoldDB" id="A0A061GYR7"/>
<keyword evidence="5 7" id="KW-1133">Transmembrane helix</keyword>
<dbReference type="Pfam" id="PF03208">
    <property type="entry name" value="PRA1"/>
    <property type="match status" value="1"/>
</dbReference>
<dbReference type="GO" id="GO:0005794">
    <property type="term" value="C:Golgi apparatus"/>
    <property type="evidence" value="ECO:0000318"/>
    <property type="project" value="GO_Central"/>
</dbReference>
<dbReference type="HOGENOM" id="CLU_060198_1_1_1"/>
<dbReference type="InParanoid" id="A0A061GYR7"/>
<dbReference type="GO" id="GO:0016192">
    <property type="term" value="P:vesicle-mediated transport"/>
    <property type="evidence" value="ECO:0000318"/>
    <property type="project" value="GO_Central"/>
</dbReference>
<accession>A0A061GYR7</accession>
<comment type="subcellular location">
    <subcellularLocation>
        <location evidence="2">Endomembrane system</location>
        <topology evidence="2">Multi-pass membrane protein</topology>
    </subcellularLocation>
</comment>
<feature type="transmembrane region" description="Helical" evidence="7">
    <location>
        <begin position="294"/>
        <end position="318"/>
    </location>
</feature>
<feature type="transmembrane region" description="Helical" evidence="7">
    <location>
        <begin position="243"/>
        <end position="274"/>
    </location>
</feature>
<keyword evidence="4 7" id="KW-0812">Transmembrane</keyword>
<dbReference type="EMBL" id="CM001887">
    <property type="protein sequence ID" value="EOY34623.1"/>
    <property type="molecule type" value="Genomic_DNA"/>
</dbReference>
<evidence type="ECO:0000256" key="1">
    <source>
        <dbReference type="ARBA" id="ARBA00002501"/>
    </source>
</evidence>
<protein>
    <submittedName>
        <fullName evidence="8">Prenylated RAB acceptor 1.B4, putative</fullName>
    </submittedName>
</protein>
<evidence type="ECO:0000256" key="2">
    <source>
        <dbReference type="ARBA" id="ARBA00004127"/>
    </source>
</evidence>
<name>A0A061GYR7_THECC</name>
<evidence type="ECO:0000313" key="8">
    <source>
        <dbReference type="EMBL" id="EOY34623.1"/>
    </source>
</evidence>
<evidence type="ECO:0000313" key="9">
    <source>
        <dbReference type="Proteomes" id="UP000026915"/>
    </source>
</evidence>
<feature type="transmembrane region" description="Helical" evidence="7">
    <location>
        <begin position="183"/>
        <end position="201"/>
    </location>
</feature>
<dbReference type="Gramene" id="EOY34623">
    <property type="protein sequence ID" value="EOY34623"/>
    <property type="gene ID" value="TCM_042232"/>
</dbReference>
<reference evidence="8 9" key="1">
    <citation type="journal article" date="2013" name="Genome Biol.">
        <title>The genome sequence of the most widely cultivated cacao type and its use to identify candidate genes regulating pod color.</title>
        <authorList>
            <person name="Motamayor J.C."/>
            <person name="Mockaitis K."/>
            <person name="Schmutz J."/>
            <person name="Haiminen N."/>
            <person name="Iii D.L."/>
            <person name="Cornejo O."/>
            <person name="Findley S.D."/>
            <person name="Zheng P."/>
            <person name="Utro F."/>
            <person name="Royaert S."/>
            <person name="Saski C."/>
            <person name="Jenkins J."/>
            <person name="Podicheti R."/>
            <person name="Zhao M."/>
            <person name="Scheffler B.E."/>
            <person name="Stack J.C."/>
            <person name="Feltus F.A."/>
            <person name="Mustiga G.M."/>
            <person name="Amores F."/>
            <person name="Phillips W."/>
            <person name="Marelli J.P."/>
            <person name="May G.D."/>
            <person name="Shapiro H."/>
            <person name="Ma J."/>
            <person name="Bustamante C.D."/>
            <person name="Schnell R.J."/>
            <person name="Main D."/>
            <person name="Gilbert D."/>
            <person name="Parida L."/>
            <person name="Kuhn D.N."/>
        </authorList>
    </citation>
    <scope>NUCLEOTIDE SEQUENCE [LARGE SCALE GENOMIC DNA]</scope>
    <source>
        <strain evidence="9">cv. Matina 1-6</strain>
    </source>
</reference>
<evidence type="ECO:0000256" key="4">
    <source>
        <dbReference type="ARBA" id="ARBA00022692"/>
    </source>
</evidence>
<gene>
    <name evidence="8" type="ORF">TCM_042232</name>
</gene>
<dbReference type="eggNOG" id="KOG3142">
    <property type="taxonomic scope" value="Eukaryota"/>
</dbReference>
<proteinExistence type="inferred from homology"/>
<dbReference type="GO" id="GO:0005783">
    <property type="term" value="C:endoplasmic reticulum"/>
    <property type="evidence" value="ECO:0000318"/>
    <property type="project" value="GO_Central"/>
</dbReference>
<comment type="similarity">
    <text evidence="3">Belongs to the PRA1 family.</text>
</comment>
<evidence type="ECO:0000256" key="7">
    <source>
        <dbReference type="SAM" id="Phobius"/>
    </source>
</evidence>
<dbReference type="Proteomes" id="UP000026915">
    <property type="component" value="Chromosome 9"/>
</dbReference>
<dbReference type="PANTHER" id="PTHR19317:SF97">
    <property type="entry name" value="PRA1 FAMILY PROTEIN"/>
    <property type="match status" value="1"/>
</dbReference>
<comment type="function">
    <text evidence="1">May be involved in both secretory and endocytic intracellular trafficking in the endosomal/prevacuolar compartments.</text>
</comment>
<dbReference type="InterPro" id="IPR004895">
    <property type="entry name" value="Prenylated_rab_accept_PRA1"/>
</dbReference>
<dbReference type="OMA" id="VRKNAAY"/>